<dbReference type="EMBL" id="ASWA01000003">
    <property type="protein sequence ID" value="EOT66946.1"/>
    <property type="molecule type" value="Genomic_DNA"/>
</dbReference>
<gene>
    <name evidence="3" type="ORF">I585_02467</name>
    <name evidence="2" type="ORF">UAI_03285</name>
</gene>
<organism evidence="2 4">
    <name type="scientific">Enterococcus malodoratus ATCC 43197</name>
    <dbReference type="NCBI Taxonomy" id="1158601"/>
    <lineage>
        <taxon>Bacteria</taxon>
        <taxon>Bacillati</taxon>
        <taxon>Bacillota</taxon>
        <taxon>Bacilli</taxon>
        <taxon>Lactobacillales</taxon>
        <taxon>Enterococcaceae</taxon>
        <taxon>Enterococcus</taxon>
    </lineage>
</organism>
<dbReference type="eggNOG" id="COG3711">
    <property type="taxonomic scope" value="Bacteria"/>
</dbReference>
<reference evidence="3 5" key="2">
    <citation type="submission" date="2013-03" db="EMBL/GenBank/DDBJ databases">
        <title>The Genome Sequence of Enterococcus malodoratus ATCC_43197 (PacBio/Illumina hybrid assembly).</title>
        <authorList>
            <consortium name="The Broad Institute Genomics Platform"/>
            <consortium name="The Broad Institute Genome Sequencing Center for Infectious Disease"/>
            <person name="Earl A."/>
            <person name="Russ C."/>
            <person name="Gilmore M."/>
            <person name="Surin D."/>
            <person name="Walker B."/>
            <person name="Young S."/>
            <person name="Zeng Q."/>
            <person name="Gargeya S."/>
            <person name="Fitzgerald M."/>
            <person name="Haas B."/>
            <person name="Abouelleil A."/>
            <person name="Allen A.W."/>
            <person name="Alvarado L."/>
            <person name="Arachchi H.M."/>
            <person name="Berlin A.M."/>
            <person name="Chapman S.B."/>
            <person name="Gainer-Dewar J."/>
            <person name="Goldberg J."/>
            <person name="Griggs A."/>
            <person name="Gujja S."/>
            <person name="Hansen M."/>
            <person name="Howarth C."/>
            <person name="Imamovic A."/>
            <person name="Ireland A."/>
            <person name="Larimer J."/>
            <person name="McCowan C."/>
            <person name="Murphy C."/>
            <person name="Pearson M."/>
            <person name="Poon T.W."/>
            <person name="Priest M."/>
            <person name="Roberts A."/>
            <person name="Saif S."/>
            <person name="Shea T."/>
            <person name="Sisk P."/>
            <person name="Sykes S."/>
            <person name="Wortman J."/>
            <person name="Nusbaum C."/>
            <person name="Birren B."/>
        </authorList>
    </citation>
    <scope>NUCLEOTIDE SEQUENCE [LARGE SCALE GENOMIC DNA]</scope>
    <source>
        <strain evidence="3 5">ATCC 43197</strain>
    </source>
</reference>
<protein>
    <recommendedName>
        <fullName evidence="1">Mga helix-turn-helix domain-containing protein</fullName>
    </recommendedName>
</protein>
<proteinExistence type="predicted"/>
<dbReference type="InterPro" id="IPR007737">
    <property type="entry name" value="Mga_HTH"/>
</dbReference>
<dbReference type="EMBL" id="AJAK01000021">
    <property type="protein sequence ID" value="EOH75044.1"/>
    <property type="molecule type" value="Genomic_DNA"/>
</dbReference>
<dbReference type="STRING" id="71451.RV07_GL000980"/>
<accession>R2RGD3</accession>
<dbReference type="PATRIC" id="fig|1158601.3.peg.3258"/>
<feature type="domain" description="Mga helix-turn-helix" evidence="1">
    <location>
        <begin position="97"/>
        <end position="175"/>
    </location>
</feature>
<dbReference type="OrthoDB" id="2194144at2"/>
<dbReference type="Proteomes" id="UP000014148">
    <property type="component" value="Unassembled WGS sequence"/>
</dbReference>
<reference evidence="2 4" key="1">
    <citation type="submission" date="2013-02" db="EMBL/GenBank/DDBJ databases">
        <title>The Genome Sequence of Enterococcus malodoratus ATCC_43197.</title>
        <authorList>
            <consortium name="The Broad Institute Genome Sequencing Platform"/>
            <consortium name="The Broad Institute Genome Sequencing Center for Infectious Disease"/>
            <person name="Earl A.M."/>
            <person name="Gilmore M.S."/>
            <person name="Lebreton F."/>
            <person name="Walker B."/>
            <person name="Young S.K."/>
            <person name="Zeng Q."/>
            <person name="Gargeya S."/>
            <person name="Fitzgerald M."/>
            <person name="Haas B."/>
            <person name="Abouelleil A."/>
            <person name="Alvarado L."/>
            <person name="Arachchi H.M."/>
            <person name="Berlin A.M."/>
            <person name="Chapman S.B."/>
            <person name="Dewar J."/>
            <person name="Goldberg J."/>
            <person name="Griggs A."/>
            <person name="Gujja S."/>
            <person name="Hansen M."/>
            <person name="Howarth C."/>
            <person name="Imamovic A."/>
            <person name="Larimer J."/>
            <person name="McCowan C."/>
            <person name="Murphy C."/>
            <person name="Neiman D."/>
            <person name="Pearson M."/>
            <person name="Priest M."/>
            <person name="Roberts A."/>
            <person name="Saif S."/>
            <person name="Shea T."/>
            <person name="Sisk P."/>
            <person name="Sykes S."/>
            <person name="Wortman J."/>
            <person name="Nusbaum C."/>
            <person name="Birren B."/>
        </authorList>
    </citation>
    <scope>NUCLEOTIDE SEQUENCE [LARGE SCALE GENOMIC DNA]</scope>
    <source>
        <strain evidence="2 4">ATCC 43197</strain>
    </source>
</reference>
<evidence type="ECO:0000313" key="4">
    <source>
        <dbReference type="Proteomes" id="UP000013783"/>
    </source>
</evidence>
<sequence>MNSQNLIKENLLDKKSRVKLSILQFLSDNRFYITSDYLAEYFNMSQLNFSIYIKELEKDILSLELCEQPLLKKANFIKINLPYTDLAEYYYRLLIDYCEQSTNYNILLALLRRDTNSILSISEKTNFSVSYIYSRMKAINAFLFHYGIRVDFSKPGKKTITGSEVQLHYCILDIYWNIHSNIDLHTDKEQSQLVYSTLNIYVKKETIQNLEGGMLDKLFLLIHLCLRNFPISSIEMIRKQLKATPNSELFVHPYFDILNPVPHLSSELRTTINILARLLLSKTEPRGINFKQYEVLKENDSPHFEYSEELIDAFSTEFCLVIPEDERKIYVLNFLRNQIYYDVLTANHPNTTMASYSIYAEKNQNDVKKKIQQFYKRFVSKKRKRYPFIQQQNQQWLLEDLIHIYDRYKENAQIVIGVNFTRDYYINDDLCSQIEQHFGPANVLLKKKAMKTCDIIISDCPVNDLAENTKVIYLIDGEITASKIKDLFNQLSDHIFDLRQV</sequence>
<dbReference type="Pfam" id="PF05043">
    <property type="entry name" value="Mga"/>
    <property type="match status" value="1"/>
</dbReference>
<name>R2RGD3_9ENTE</name>
<evidence type="ECO:0000313" key="2">
    <source>
        <dbReference type="EMBL" id="EOH75044.1"/>
    </source>
</evidence>
<dbReference type="RefSeq" id="WP_010742083.1">
    <property type="nucleotide sequence ID" value="NZ_KB946251.1"/>
</dbReference>
<dbReference type="AlphaFoldDB" id="R2RGD3"/>
<keyword evidence="5" id="KW-1185">Reference proteome</keyword>
<evidence type="ECO:0000313" key="3">
    <source>
        <dbReference type="EMBL" id="EOT66946.1"/>
    </source>
</evidence>
<evidence type="ECO:0000259" key="1">
    <source>
        <dbReference type="Pfam" id="PF05043"/>
    </source>
</evidence>
<evidence type="ECO:0000313" key="5">
    <source>
        <dbReference type="Proteomes" id="UP000014148"/>
    </source>
</evidence>
<dbReference type="Proteomes" id="UP000013783">
    <property type="component" value="Unassembled WGS sequence"/>
</dbReference>
<comment type="caution">
    <text evidence="2">The sequence shown here is derived from an EMBL/GenBank/DDBJ whole genome shotgun (WGS) entry which is preliminary data.</text>
</comment>